<reference evidence="4 5" key="1">
    <citation type="submission" date="2020-10" db="EMBL/GenBank/DDBJ databases">
        <title>Phylogeny of dyella-like bacteria.</title>
        <authorList>
            <person name="Fu J."/>
        </authorList>
    </citation>
    <scope>NUCLEOTIDE SEQUENCE [LARGE SCALE GENOMIC DNA]</scope>
    <source>
        <strain evidence="4 5">KACC 19113</strain>
    </source>
</reference>
<protein>
    <submittedName>
        <fullName evidence="4">Porin family protein</fullName>
    </submittedName>
</protein>
<gene>
    <name evidence="4" type="ORF">ISP25_12590</name>
</gene>
<dbReference type="SUPFAM" id="SSF56925">
    <property type="entry name" value="OMPA-like"/>
    <property type="match status" value="1"/>
</dbReference>
<dbReference type="Proteomes" id="UP001620339">
    <property type="component" value="Unassembled WGS sequence"/>
</dbReference>
<evidence type="ECO:0000259" key="3">
    <source>
        <dbReference type="Pfam" id="PF13505"/>
    </source>
</evidence>
<evidence type="ECO:0000313" key="5">
    <source>
        <dbReference type="Proteomes" id="UP001620339"/>
    </source>
</evidence>
<organism evidence="4 5">
    <name type="scientific">Rhodanobacter hydrolyticus</name>
    <dbReference type="NCBI Taxonomy" id="2250595"/>
    <lineage>
        <taxon>Bacteria</taxon>
        <taxon>Pseudomonadati</taxon>
        <taxon>Pseudomonadota</taxon>
        <taxon>Gammaproteobacteria</taxon>
        <taxon>Lysobacterales</taxon>
        <taxon>Rhodanobacteraceae</taxon>
        <taxon>Rhodanobacter</taxon>
    </lineage>
</organism>
<evidence type="ECO:0000256" key="1">
    <source>
        <dbReference type="ARBA" id="ARBA00022729"/>
    </source>
</evidence>
<feature type="chain" id="PRO_5045931199" evidence="2">
    <location>
        <begin position="26"/>
        <end position="201"/>
    </location>
</feature>
<keyword evidence="5" id="KW-1185">Reference proteome</keyword>
<dbReference type="InterPro" id="IPR011250">
    <property type="entry name" value="OMP/PagP_B-barrel"/>
</dbReference>
<evidence type="ECO:0000313" key="4">
    <source>
        <dbReference type="EMBL" id="MFK2877910.1"/>
    </source>
</evidence>
<feature type="signal peptide" evidence="2">
    <location>
        <begin position="1"/>
        <end position="25"/>
    </location>
</feature>
<accession>A0ABW8J8P4</accession>
<feature type="domain" description="Outer membrane protein beta-barrel" evidence="3">
    <location>
        <begin position="12"/>
        <end position="201"/>
    </location>
</feature>
<keyword evidence="1 2" id="KW-0732">Signal</keyword>
<evidence type="ECO:0000256" key="2">
    <source>
        <dbReference type="SAM" id="SignalP"/>
    </source>
</evidence>
<sequence>MNKLFLTATVAALLASPLLSQTARADDNSNGNPDQLQNFYVAGNLGQTQNRSSDFGHDNSVFQNVRFGWRWNGYVGPEVGYVYLGRPKNVTDGVETNLKSRAATVGVNGKYDIGSSRWFVTGHAGYMRSTSYMGETYGDAESREKSWNNGWFAGAGVGYDVTRNVSLAVNYDNYRLQYGRPTSGQDRSNVAAFSGSLEYRF</sequence>
<proteinExistence type="predicted"/>
<dbReference type="Pfam" id="PF13505">
    <property type="entry name" value="OMP_b-brl"/>
    <property type="match status" value="1"/>
</dbReference>
<dbReference type="InterPro" id="IPR027385">
    <property type="entry name" value="Beta-barrel_OMP"/>
</dbReference>
<dbReference type="EMBL" id="JADIKK010000008">
    <property type="protein sequence ID" value="MFK2877910.1"/>
    <property type="molecule type" value="Genomic_DNA"/>
</dbReference>
<dbReference type="RefSeq" id="WP_192155888.1">
    <property type="nucleotide sequence ID" value="NZ_JADIKK010000008.1"/>
</dbReference>
<name>A0ABW8J8P4_9GAMM</name>
<comment type="caution">
    <text evidence="4">The sequence shown here is derived from an EMBL/GenBank/DDBJ whole genome shotgun (WGS) entry which is preliminary data.</text>
</comment>
<dbReference type="Gene3D" id="2.40.160.20">
    <property type="match status" value="1"/>
</dbReference>